<protein>
    <recommendedName>
        <fullName evidence="4">LamG-like jellyroll fold domain-containing protein</fullName>
    </recommendedName>
</protein>
<dbReference type="Gene3D" id="2.60.120.200">
    <property type="match status" value="1"/>
</dbReference>
<evidence type="ECO:0000256" key="2">
    <source>
        <dbReference type="ARBA" id="ARBA00023157"/>
    </source>
</evidence>
<evidence type="ECO:0000256" key="1">
    <source>
        <dbReference type="ARBA" id="ARBA00022729"/>
    </source>
</evidence>
<evidence type="ECO:0000256" key="3">
    <source>
        <dbReference type="SAM" id="Phobius"/>
    </source>
</evidence>
<accession>A0A2H0N5X5</accession>
<dbReference type="InterPro" id="IPR013320">
    <property type="entry name" value="ConA-like_dom_sf"/>
</dbReference>
<reference evidence="5 6" key="1">
    <citation type="submission" date="2017-09" db="EMBL/GenBank/DDBJ databases">
        <title>Depth-based differentiation of microbial function through sediment-hosted aquifers and enrichment of novel symbionts in the deep terrestrial subsurface.</title>
        <authorList>
            <person name="Probst A.J."/>
            <person name="Ladd B."/>
            <person name="Jarett J.K."/>
            <person name="Geller-Mcgrath D.E."/>
            <person name="Sieber C.M."/>
            <person name="Emerson J.B."/>
            <person name="Anantharaman K."/>
            <person name="Thomas B.C."/>
            <person name="Malmstrom R."/>
            <person name="Stieglmeier M."/>
            <person name="Klingl A."/>
            <person name="Woyke T."/>
            <person name="Ryan C.M."/>
            <person name="Banfield J.F."/>
        </authorList>
    </citation>
    <scope>NUCLEOTIDE SEQUENCE [LARGE SCALE GENOMIC DNA]</scope>
    <source>
        <strain evidence="5">CG11_big_fil_rev_8_21_14_0_20_39_34</strain>
    </source>
</reference>
<proteinExistence type="predicted"/>
<sequence>MELDATGKTNGSGDFTSRIFDAGSNASWSSIAWTPYQPYLKELPDNEGVESAYAAGNLDMTNDVLLMHLNESSGATSFTDSSGAGNNGSCDDANSHCPAVTTSGRFNNGFDFDGGDVITVLDDPSLQITGDLTIAAWVISTVTTSANAQGILNKMYYDNYWGKNYGFSLAKNSANKYYVFIGTAAGARTSVLSNSAYTDTNWHHIAAVHKSDNSIYLYIDGVKQTATGSLALGSVNEDLDIGKLYGNYENYYWNGTIDEAVVVNAALTDTQILDMYKRGANRLQFQVRSCDDGACSGESFIGPDGSSGTYYSELTDASTALPSKTLGNVSNNRYFQYKAFLETSQSTISPALLDITLTYGSLESVPEFSSGIYVMTIVFMVFYIGRRKDKIFV</sequence>
<dbReference type="InterPro" id="IPR006558">
    <property type="entry name" value="LamG-like"/>
</dbReference>
<evidence type="ECO:0000259" key="4">
    <source>
        <dbReference type="SMART" id="SM00560"/>
    </source>
</evidence>
<keyword evidence="1" id="KW-0732">Signal</keyword>
<evidence type="ECO:0000313" key="5">
    <source>
        <dbReference type="EMBL" id="PIR04299.1"/>
    </source>
</evidence>
<dbReference type="EMBL" id="PCWN01000005">
    <property type="protein sequence ID" value="PIR04299.1"/>
    <property type="molecule type" value="Genomic_DNA"/>
</dbReference>
<dbReference type="SMART" id="SM00560">
    <property type="entry name" value="LamGL"/>
    <property type="match status" value="1"/>
</dbReference>
<name>A0A2H0N5X5_9BACT</name>
<keyword evidence="3" id="KW-1133">Transmembrane helix</keyword>
<feature type="domain" description="LamG-like jellyroll fold" evidence="4">
    <location>
        <begin position="130"/>
        <end position="270"/>
    </location>
</feature>
<dbReference type="AlphaFoldDB" id="A0A2H0N5X5"/>
<gene>
    <name evidence="5" type="ORF">COV59_01530</name>
</gene>
<evidence type="ECO:0000313" key="6">
    <source>
        <dbReference type="Proteomes" id="UP000229600"/>
    </source>
</evidence>
<dbReference type="Pfam" id="PF13385">
    <property type="entry name" value="Laminin_G_3"/>
    <property type="match status" value="1"/>
</dbReference>
<organism evidence="5 6">
    <name type="scientific">Candidatus Magasanikbacteria bacterium CG11_big_fil_rev_8_21_14_0_20_39_34</name>
    <dbReference type="NCBI Taxonomy" id="1974653"/>
    <lineage>
        <taxon>Bacteria</taxon>
        <taxon>Candidatus Magasanikiibacteriota</taxon>
    </lineage>
</organism>
<keyword evidence="3" id="KW-0472">Membrane</keyword>
<keyword evidence="2" id="KW-1015">Disulfide bond</keyword>
<keyword evidence="3" id="KW-0812">Transmembrane</keyword>
<comment type="caution">
    <text evidence="5">The sequence shown here is derived from an EMBL/GenBank/DDBJ whole genome shotgun (WGS) entry which is preliminary data.</text>
</comment>
<dbReference type="SUPFAM" id="SSF49899">
    <property type="entry name" value="Concanavalin A-like lectins/glucanases"/>
    <property type="match status" value="1"/>
</dbReference>
<feature type="transmembrane region" description="Helical" evidence="3">
    <location>
        <begin position="368"/>
        <end position="385"/>
    </location>
</feature>
<dbReference type="Proteomes" id="UP000229600">
    <property type="component" value="Unassembled WGS sequence"/>
</dbReference>